<organism evidence="10 11">
    <name type="scientific">Armatimonas rosea</name>
    <dbReference type="NCBI Taxonomy" id="685828"/>
    <lineage>
        <taxon>Bacteria</taxon>
        <taxon>Bacillati</taxon>
        <taxon>Armatimonadota</taxon>
        <taxon>Armatimonadia</taxon>
        <taxon>Armatimonadales</taxon>
        <taxon>Armatimonadaceae</taxon>
        <taxon>Armatimonas</taxon>
    </lineage>
</organism>
<keyword evidence="4 7" id="KW-0812">Transmembrane</keyword>
<comment type="caution">
    <text evidence="10">The sequence shown here is derived from an EMBL/GenBank/DDBJ whole genome shotgun (WGS) entry which is preliminary data.</text>
</comment>
<dbReference type="Pfam" id="PF12704">
    <property type="entry name" value="MacB_PCD"/>
    <property type="match status" value="1"/>
</dbReference>
<evidence type="ECO:0000256" key="1">
    <source>
        <dbReference type="ARBA" id="ARBA00004651"/>
    </source>
</evidence>
<evidence type="ECO:0000256" key="6">
    <source>
        <dbReference type="ARBA" id="ARBA00023136"/>
    </source>
</evidence>
<evidence type="ECO:0000256" key="4">
    <source>
        <dbReference type="ARBA" id="ARBA00022692"/>
    </source>
</evidence>
<accession>A0A7W9W6F5</accession>
<evidence type="ECO:0000256" key="3">
    <source>
        <dbReference type="ARBA" id="ARBA00022475"/>
    </source>
</evidence>
<evidence type="ECO:0000256" key="7">
    <source>
        <dbReference type="SAM" id="Phobius"/>
    </source>
</evidence>
<evidence type="ECO:0000313" key="10">
    <source>
        <dbReference type="EMBL" id="MBB6050538.1"/>
    </source>
</evidence>
<feature type="domain" description="ABC3 transporter permease C-terminal" evidence="8">
    <location>
        <begin position="284"/>
        <end position="406"/>
    </location>
</feature>
<comment type="similarity">
    <text evidence="2">Belongs to the ABC-4 integral membrane protein family. LolC/E subfamily.</text>
</comment>
<keyword evidence="5 7" id="KW-1133">Transmembrane helix</keyword>
<dbReference type="Proteomes" id="UP000520814">
    <property type="component" value="Unassembled WGS sequence"/>
</dbReference>
<proteinExistence type="inferred from homology"/>
<sequence length="412" mass="44540">MRFESKLAWRHLVSGGGQTVLTVFAVAIAVTVIIFIQTLITGVQKRFIGDLVGSLPHVTVKAPDPLPKTLAEVTTQKDGELLASDQQKSVQQRTDLEQWQKLEVELAQFPHVKVVAPAVRGSAFLIRGEKRFAVTVSGAEPAKQEQVSFLQKDLIAGRWLDLRPGEVVIGIRLAEDAGVRLGDRVRMQSAQGVSESFTIAGLVYTGNNATDLGQAFITLRDAQSLFRTGQNVSSILLKLDDAFLADTVADQINASLPYKTESWMKDSAFILNAIRSQNQSRDMICTFVLLASAFAIASVLIVSVIQKQKQIGILKSMGARDKQILTVFTLEGLGVAIAGALVGCIWGYFLLRALENIPQAARFGKVDKLFNIIYDPTIFGGASAAAIIATLIAAILPASRASKLNPVEVIRG</sequence>
<dbReference type="PANTHER" id="PTHR30489">
    <property type="entry name" value="LIPOPROTEIN-RELEASING SYSTEM TRANSMEMBRANE PROTEIN LOLE"/>
    <property type="match status" value="1"/>
</dbReference>
<keyword evidence="6 7" id="KW-0472">Membrane</keyword>
<dbReference type="InterPro" id="IPR025857">
    <property type="entry name" value="MacB_PCD"/>
</dbReference>
<evidence type="ECO:0000313" key="11">
    <source>
        <dbReference type="Proteomes" id="UP000520814"/>
    </source>
</evidence>
<keyword evidence="10" id="KW-0449">Lipoprotein</keyword>
<feature type="transmembrane region" description="Helical" evidence="7">
    <location>
        <begin position="372"/>
        <end position="396"/>
    </location>
</feature>
<feature type="domain" description="MacB-like periplasmic core" evidence="9">
    <location>
        <begin position="19"/>
        <end position="254"/>
    </location>
</feature>
<dbReference type="InterPro" id="IPR003838">
    <property type="entry name" value="ABC3_permease_C"/>
</dbReference>
<evidence type="ECO:0000259" key="9">
    <source>
        <dbReference type="Pfam" id="PF12704"/>
    </source>
</evidence>
<dbReference type="GO" id="GO:0044874">
    <property type="term" value="P:lipoprotein localization to outer membrane"/>
    <property type="evidence" value="ECO:0007669"/>
    <property type="project" value="TreeGrafter"/>
</dbReference>
<evidence type="ECO:0000259" key="8">
    <source>
        <dbReference type="Pfam" id="PF02687"/>
    </source>
</evidence>
<dbReference type="RefSeq" id="WP_184195681.1">
    <property type="nucleotide sequence ID" value="NZ_JACHGW010000002.1"/>
</dbReference>
<evidence type="ECO:0000256" key="2">
    <source>
        <dbReference type="ARBA" id="ARBA00005236"/>
    </source>
</evidence>
<dbReference type="EMBL" id="JACHGW010000002">
    <property type="protein sequence ID" value="MBB6050538.1"/>
    <property type="molecule type" value="Genomic_DNA"/>
</dbReference>
<feature type="transmembrane region" description="Helical" evidence="7">
    <location>
        <begin position="325"/>
        <end position="351"/>
    </location>
</feature>
<dbReference type="InterPro" id="IPR051447">
    <property type="entry name" value="Lipoprotein-release_system"/>
</dbReference>
<dbReference type="PANTHER" id="PTHR30489:SF0">
    <property type="entry name" value="LIPOPROTEIN-RELEASING SYSTEM TRANSMEMBRANE PROTEIN LOLE"/>
    <property type="match status" value="1"/>
</dbReference>
<dbReference type="Pfam" id="PF02687">
    <property type="entry name" value="FtsX"/>
    <property type="match status" value="1"/>
</dbReference>
<comment type="subcellular location">
    <subcellularLocation>
        <location evidence="1">Cell membrane</location>
        <topology evidence="1">Multi-pass membrane protein</topology>
    </subcellularLocation>
</comment>
<keyword evidence="3" id="KW-1003">Cell membrane</keyword>
<evidence type="ECO:0000256" key="5">
    <source>
        <dbReference type="ARBA" id="ARBA00022989"/>
    </source>
</evidence>
<protein>
    <submittedName>
        <fullName evidence="10">Lipoprotein-releasing system permease protein</fullName>
    </submittedName>
</protein>
<reference evidence="10 11" key="1">
    <citation type="submission" date="2020-08" db="EMBL/GenBank/DDBJ databases">
        <title>Genomic Encyclopedia of Type Strains, Phase IV (KMG-IV): sequencing the most valuable type-strain genomes for metagenomic binning, comparative biology and taxonomic classification.</title>
        <authorList>
            <person name="Goeker M."/>
        </authorList>
    </citation>
    <scope>NUCLEOTIDE SEQUENCE [LARGE SCALE GENOMIC DNA]</scope>
    <source>
        <strain evidence="10 11">DSM 23562</strain>
    </source>
</reference>
<dbReference type="GO" id="GO:0098797">
    <property type="term" value="C:plasma membrane protein complex"/>
    <property type="evidence" value="ECO:0007669"/>
    <property type="project" value="TreeGrafter"/>
</dbReference>
<feature type="transmembrane region" description="Helical" evidence="7">
    <location>
        <begin position="20"/>
        <end position="40"/>
    </location>
</feature>
<dbReference type="AlphaFoldDB" id="A0A7W9W6F5"/>
<keyword evidence="11" id="KW-1185">Reference proteome</keyword>
<feature type="transmembrane region" description="Helical" evidence="7">
    <location>
        <begin position="284"/>
        <end position="305"/>
    </location>
</feature>
<gene>
    <name evidence="10" type="ORF">HNQ39_002329</name>
</gene>
<name>A0A7W9W6F5_ARMRO</name>